<dbReference type="Proteomes" id="UP001497516">
    <property type="component" value="Chromosome 9"/>
</dbReference>
<evidence type="ECO:0000313" key="3">
    <source>
        <dbReference type="Proteomes" id="UP001497516"/>
    </source>
</evidence>
<protein>
    <submittedName>
        <fullName evidence="2">Uncharacterized protein</fullName>
    </submittedName>
</protein>
<reference evidence="2 3" key="1">
    <citation type="submission" date="2024-04" db="EMBL/GenBank/DDBJ databases">
        <authorList>
            <person name="Fracassetti M."/>
        </authorList>
    </citation>
    <scope>NUCLEOTIDE SEQUENCE [LARGE SCALE GENOMIC DNA]</scope>
</reference>
<dbReference type="EMBL" id="OZ034822">
    <property type="protein sequence ID" value="CAL1412906.1"/>
    <property type="molecule type" value="Genomic_DNA"/>
</dbReference>
<accession>A0AAV2GQZ5</accession>
<proteinExistence type="predicted"/>
<evidence type="ECO:0000313" key="2">
    <source>
        <dbReference type="EMBL" id="CAL1412906.1"/>
    </source>
</evidence>
<gene>
    <name evidence="2" type="ORF">LTRI10_LOCUS52166</name>
</gene>
<feature type="region of interest" description="Disordered" evidence="1">
    <location>
        <begin position="1"/>
        <end position="32"/>
    </location>
</feature>
<keyword evidence="3" id="KW-1185">Reference proteome</keyword>
<name>A0AAV2GQZ5_9ROSI</name>
<dbReference type="AlphaFoldDB" id="A0AAV2GQZ5"/>
<organism evidence="2 3">
    <name type="scientific">Linum trigynum</name>
    <dbReference type="NCBI Taxonomy" id="586398"/>
    <lineage>
        <taxon>Eukaryota</taxon>
        <taxon>Viridiplantae</taxon>
        <taxon>Streptophyta</taxon>
        <taxon>Embryophyta</taxon>
        <taxon>Tracheophyta</taxon>
        <taxon>Spermatophyta</taxon>
        <taxon>Magnoliopsida</taxon>
        <taxon>eudicotyledons</taxon>
        <taxon>Gunneridae</taxon>
        <taxon>Pentapetalae</taxon>
        <taxon>rosids</taxon>
        <taxon>fabids</taxon>
        <taxon>Malpighiales</taxon>
        <taxon>Linaceae</taxon>
        <taxon>Linum</taxon>
    </lineage>
</organism>
<sequence>MEQGNNEIPPPIPPVEQNQHPQEVPLRRSTRERRSVIPDDYVIFLQEHEDDIGLMEDDPINLAQAMRSSNSEKWNDVMKEEMKSM</sequence>
<evidence type="ECO:0000256" key="1">
    <source>
        <dbReference type="SAM" id="MobiDB-lite"/>
    </source>
</evidence>